<evidence type="ECO:0000313" key="8">
    <source>
        <dbReference type="Proteomes" id="UP000076761"/>
    </source>
</evidence>
<dbReference type="STRING" id="1314782.A0A165U9N8"/>
<dbReference type="GO" id="GO:0005886">
    <property type="term" value="C:plasma membrane"/>
    <property type="evidence" value="ECO:0007669"/>
    <property type="project" value="TreeGrafter"/>
</dbReference>
<feature type="region of interest" description="Disordered" evidence="5">
    <location>
        <begin position="341"/>
        <end position="360"/>
    </location>
</feature>
<dbReference type="PANTHER" id="PTHR23112">
    <property type="entry name" value="G PROTEIN-COUPLED RECEPTOR 157-RELATED"/>
    <property type="match status" value="1"/>
</dbReference>
<protein>
    <recommendedName>
        <fullName evidence="9">G-protein coupled receptors family 1 profile domain-containing protein</fullName>
    </recommendedName>
</protein>
<keyword evidence="8" id="KW-1185">Reference proteome</keyword>
<evidence type="ECO:0000256" key="5">
    <source>
        <dbReference type="SAM" id="MobiDB-lite"/>
    </source>
</evidence>
<dbReference type="GO" id="GO:0007189">
    <property type="term" value="P:adenylate cyclase-activating G protein-coupled receptor signaling pathway"/>
    <property type="evidence" value="ECO:0007669"/>
    <property type="project" value="TreeGrafter"/>
</dbReference>
<dbReference type="GO" id="GO:0004930">
    <property type="term" value="F:G protein-coupled receptor activity"/>
    <property type="evidence" value="ECO:0007669"/>
    <property type="project" value="TreeGrafter"/>
</dbReference>
<dbReference type="AlphaFoldDB" id="A0A165U9N8"/>
<feature type="transmembrane region" description="Helical" evidence="6">
    <location>
        <begin position="186"/>
        <end position="208"/>
    </location>
</feature>
<accession>A0A165U9N8</accession>
<dbReference type="EMBL" id="KV425560">
    <property type="protein sequence ID" value="KZT27838.1"/>
    <property type="molecule type" value="Genomic_DNA"/>
</dbReference>
<feature type="transmembrane region" description="Helical" evidence="6">
    <location>
        <begin position="228"/>
        <end position="249"/>
    </location>
</feature>
<reference evidence="7 8" key="1">
    <citation type="journal article" date="2016" name="Mol. Biol. Evol.">
        <title>Comparative Genomics of Early-Diverging Mushroom-Forming Fungi Provides Insights into the Origins of Lignocellulose Decay Capabilities.</title>
        <authorList>
            <person name="Nagy L.G."/>
            <person name="Riley R."/>
            <person name="Tritt A."/>
            <person name="Adam C."/>
            <person name="Daum C."/>
            <person name="Floudas D."/>
            <person name="Sun H."/>
            <person name="Yadav J.S."/>
            <person name="Pangilinan J."/>
            <person name="Larsson K.H."/>
            <person name="Matsuura K."/>
            <person name="Barry K."/>
            <person name="Labutti K."/>
            <person name="Kuo R."/>
            <person name="Ohm R.A."/>
            <person name="Bhattacharya S.S."/>
            <person name="Shirouzu T."/>
            <person name="Yoshinaga Y."/>
            <person name="Martin F.M."/>
            <person name="Grigoriev I.V."/>
            <person name="Hibbett D.S."/>
        </authorList>
    </citation>
    <scope>NUCLEOTIDE SEQUENCE [LARGE SCALE GENOMIC DNA]</scope>
    <source>
        <strain evidence="7 8">HHB14362 ss-1</strain>
    </source>
</reference>
<feature type="transmembrane region" description="Helical" evidence="6">
    <location>
        <begin position="24"/>
        <end position="52"/>
    </location>
</feature>
<evidence type="ECO:0008006" key="9">
    <source>
        <dbReference type="Google" id="ProtNLM"/>
    </source>
</evidence>
<evidence type="ECO:0000256" key="4">
    <source>
        <dbReference type="ARBA" id="ARBA00023136"/>
    </source>
</evidence>
<sequence>MSDVQDDSNGSSSGFVWSEKRIRITYWASIAPTIAALLAAILVIGLAYMLYVRHRFQTAVRRQSFMMLLAVLVASLFYSAAYLVEDLITGPTAWCGAAMFVGFLTSNFTNFVIMCMALNLQLVFIHGKNTQRWIKYYLGLSFLASLATALPGAIRNVWGWDPVTSICYLSVSDPRQRLAWQIGSSYFWMLLSSLVTLVSTLIVLGALIYHGLQRRRSFTETQRGSSDYIRVACAVAWRIMLYPSIILIVNTTAAVSDFGIDETKGIDNYGSYVLWTIYGFFYGAQPLFLALVALLIDPSFSEAVRRLLFRKQIVRTPLAQLSFLRRRRLTDQRRVITDMEAKHGPDPVEVQKTPSHPGVSISSIDFACPWDEDAEWGSEMQDPLISQM</sequence>
<evidence type="ECO:0000256" key="2">
    <source>
        <dbReference type="ARBA" id="ARBA00022692"/>
    </source>
</evidence>
<dbReference type="InParanoid" id="A0A165U9N8"/>
<evidence type="ECO:0000256" key="1">
    <source>
        <dbReference type="ARBA" id="ARBA00004141"/>
    </source>
</evidence>
<organism evidence="7 8">
    <name type="scientific">Neolentinus lepideus HHB14362 ss-1</name>
    <dbReference type="NCBI Taxonomy" id="1314782"/>
    <lineage>
        <taxon>Eukaryota</taxon>
        <taxon>Fungi</taxon>
        <taxon>Dikarya</taxon>
        <taxon>Basidiomycota</taxon>
        <taxon>Agaricomycotina</taxon>
        <taxon>Agaricomycetes</taxon>
        <taxon>Gloeophyllales</taxon>
        <taxon>Gloeophyllaceae</taxon>
        <taxon>Neolentinus</taxon>
    </lineage>
</organism>
<feature type="transmembrane region" description="Helical" evidence="6">
    <location>
        <begin position="136"/>
        <end position="154"/>
    </location>
</feature>
<dbReference type="Gene3D" id="1.20.1070.10">
    <property type="entry name" value="Rhodopsin 7-helix transmembrane proteins"/>
    <property type="match status" value="1"/>
</dbReference>
<proteinExistence type="predicted"/>
<dbReference type="OrthoDB" id="2912234at2759"/>
<feature type="transmembrane region" description="Helical" evidence="6">
    <location>
        <begin position="64"/>
        <end position="84"/>
    </location>
</feature>
<feature type="transmembrane region" description="Helical" evidence="6">
    <location>
        <begin position="269"/>
        <end position="296"/>
    </location>
</feature>
<dbReference type="SUPFAM" id="SSF81321">
    <property type="entry name" value="Family A G protein-coupled receptor-like"/>
    <property type="match status" value="1"/>
</dbReference>
<keyword evidence="2 6" id="KW-0812">Transmembrane</keyword>
<dbReference type="PANTHER" id="PTHR23112:SF0">
    <property type="entry name" value="TRANSMEMBRANE PROTEIN 116"/>
    <property type="match status" value="1"/>
</dbReference>
<gene>
    <name evidence="7" type="ORF">NEOLEDRAFT_1088094</name>
</gene>
<name>A0A165U9N8_9AGAM</name>
<evidence type="ECO:0000313" key="7">
    <source>
        <dbReference type="EMBL" id="KZT27838.1"/>
    </source>
</evidence>
<keyword evidence="3 6" id="KW-1133">Transmembrane helix</keyword>
<evidence type="ECO:0000256" key="6">
    <source>
        <dbReference type="SAM" id="Phobius"/>
    </source>
</evidence>
<feature type="transmembrane region" description="Helical" evidence="6">
    <location>
        <begin position="96"/>
        <end position="124"/>
    </location>
</feature>
<evidence type="ECO:0000256" key="3">
    <source>
        <dbReference type="ARBA" id="ARBA00022989"/>
    </source>
</evidence>
<keyword evidence="4 6" id="KW-0472">Membrane</keyword>
<comment type="subcellular location">
    <subcellularLocation>
        <location evidence="1">Membrane</location>
        <topology evidence="1">Multi-pass membrane protein</topology>
    </subcellularLocation>
</comment>
<dbReference type="Proteomes" id="UP000076761">
    <property type="component" value="Unassembled WGS sequence"/>
</dbReference>